<name>A0A843UIH8_COLES</name>
<evidence type="ECO:0000313" key="1">
    <source>
        <dbReference type="EMBL" id="MQL81660.1"/>
    </source>
</evidence>
<comment type="caution">
    <text evidence="1">The sequence shown here is derived from an EMBL/GenBank/DDBJ whole genome shotgun (WGS) entry which is preliminary data.</text>
</comment>
<evidence type="ECO:0000313" key="2">
    <source>
        <dbReference type="Proteomes" id="UP000652761"/>
    </source>
</evidence>
<gene>
    <name evidence="1" type="ORF">Taro_014126</name>
</gene>
<organism evidence="1 2">
    <name type="scientific">Colocasia esculenta</name>
    <name type="common">Wild taro</name>
    <name type="synonym">Arum esculentum</name>
    <dbReference type="NCBI Taxonomy" id="4460"/>
    <lineage>
        <taxon>Eukaryota</taxon>
        <taxon>Viridiplantae</taxon>
        <taxon>Streptophyta</taxon>
        <taxon>Embryophyta</taxon>
        <taxon>Tracheophyta</taxon>
        <taxon>Spermatophyta</taxon>
        <taxon>Magnoliopsida</taxon>
        <taxon>Liliopsida</taxon>
        <taxon>Araceae</taxon>
        <taxon>Aroideae</taxon>
        <taxon>Colocasieae</taxon>
        <taxon>Colocasia</taxon>
    </lineage>
</organism>
<accession>A0A843UIH8</accession>
<reference evidence="1" key="1">
    <citation type="submission" date="2017-07" db="EMBL/GenBank/DDBJ databases">
        <title>Taro Niue Genome Assembly and Annotation.</title>
        <authorList>
            <person name="Atibalentja N."/>
            <person name="Keating K."/>
            <person name="Fields C.J."/>
        </authorList>
    </citation>
    <scope>NUCLEOTIDE SEQUENCE</scope>
    <source>
        <strain evidence="1">Niue_2</strain>
        <tissue evidence="1">Leaf</tissue>
    </source>
</reference>
<dbReference type="EMBL" id="NMUH01000580">
    <property type="protein sequence ID" value="MQL81660.1"/>
    <property type="molecule type" value="Genomic_DNA"/>
</dbReference>
<dbReference type="AlphaFoldDB" id="A0A843UIH8"/>
<protein>
    <submittedName>
        <fullName evidence="1">Uncharacterized protein</fullName>
    </submittedName>
</protein>
<dbReference type="Proteomes" id="UP000652761">
    <property type="component" value="Unassembled WGS sequence"/>
</dbReference>
<sequence length="290" mass="32950">MVVDAYRGYLSSWVPQCVVSLVRLRPVRGRRTRFKYVTGLTGLDEAYRHSWYQRKAVVMAGRRDWGGGGDDPEESTQRMIEMIWESLTEIQMRMDQQAPVPPVTEEAVPVAPVPPPPGVEVPFVAPFPTEPVTSEAHPYSPQEWARRRFLYRRPVRSRVIAVLAQRLQQCSFSFFSCTCCTSGHNFTKLKESTRAWGIPRGTTEENKQLTTPHYTAAGYIVGGTDPAPLRRGFELDDSRETSSSLSPVGVGVSLASHWLSRELPQHRAKPNHRYESSKQYQQFIEQLSRI</sequence>
<keyword evidence="2" id="KW-1185">Reference proteome</keyword>
<proteinExistence type="predicted"/>